<dbReference type="EMBL" id="FWXV01000030">
    <property type="protein sequence ID" value="SMD27585.1"/>
    <property type="molecule type" value="Genomic_DNA"/>
</dbReference>
<evidence type="ECO:0000313" key="2">
    <source>
        <dbReference type="Proteomes" id="UP000192674"/>
    </source>
</evidence>
<reference evidence="1 2" key="1">
    <citation type="submission" date="2017-04" db="EMBL/GenBank/DDBJ databases">
        <authorList>
            <person name="Afonso C.L."/>
            <person name="Miller P.J."/>
            <person name="Scott M.A."/>
            <person name="Spackman E."/>
            <person name="Goraichik I."/>
            <person name="Dimitrov K.M."/>
            <person name="Suarez D.L."/>
            <person name="Swayne D.E."/>
        </authorList>
    </citation>
    <scope>NUCLEOTIDE SEQUENCE [LARGE SCALE GENOMIC DNA]</scope>
    <source>
        <strain evidence="1 2">DSM 43828</strain>
    </source>
</reference>
<proteinExistence type="predicted"/>
<gene>
    <name evidence="1" type="ORF">SAMN05661093_11195</name>
</gene>
<evidence type="ECO:0000313" key="1">
    <source>
        <dbReference type="EMBL" id="SMD27585.1"/>
    </source>
</evidence>
<dbReference type="AlphaFoldDB" id="A0A1Y5YBV5"/>
<accession>A0A1Y5YBV5</accession>
<keyword evidence="2" id="KW-1185">Reference proteome</keyword>
<name>A0A1Y5YBV5_KIBAR</name>
<dbReference type="Proteomes" id="UP000192674">
    <property type="component" value="Unassembled WGS sequence"/>
</dbReference>
<organism evidence="1 2">
    <name type="scientific">Kibdelosporangium aridum</name>
    <dbReference type="NCBI Taxonomy" id="2030"/>
    <lineage>
        <taxon>Bacteria</taxon>
        <taxon>Bacillati</taxon>
        <taxon>Actinomycetota</taxon>
        <taxon>Actinomycetes</taxon>
        <taxon>Pseudonocardiales</taxon>
        <taxon>Pseudonocardiaceae</taxon>
        <taxon>Kibdelosporangium</taxon>
    </lineage>
</organism>
<sequence>MRRNLQALARLSDLPVIWLRITALWRLGTGSACSLVGIAPPCTRPLAASSTKTNTWFDVQR</sequence>
<protein>
    <submittedName>
        <fullName evidence="1">Uncharacterized protein</fullName>
    </submittedName>
</protein>